<evidence type="ECO:0000256" key="3">
    <source>
        <dbReference type="SAM" id="Coils"/>
    </source>
</evidence>
<dbReference type="EMBL" id="CAKKNE010000003">
    <property type="protein sequence ID" value="CAH0372501.1"/>
    <property type="molecule type" value="Genomic_DNA"/>
</dbReference>
<protein>
    <recommendedName>
        <fullName evidence="6">PNPLA domain-containing protein</fullName>
    </recommendedName>
</protein>
<feature type="compositionally biased region" description="Low complexity" evidence="4">
    <location>
        <begin position="361"/>
        <end position="391"/>
    </location>
</feature>
<dbReference type="PROSITE" id="PS51635">
    <property type="entry name" value="PNPLA"/>
    <property type="match status" value="1"/>
</dbReference>
<dbReference type="InterPro" id="IPR052580">
    <property type="entry name" value="Lipid_Hydrolase"/>
</dbReference>
<proteinExistence type="predicted"/>
<dbReference type="PANTHER" id="PTHR46394:SF1">
    <property type="entry name" value="PNPLA DOMAIN-CONTAINING PROTEIN"/>
    <property type="match status" value="1"/>
</dbReference>
<name>A0A7S3ZXV4_9STRA</name>
<keyword evidence="5" id="KW-0472">Membrane</keyword>
<feature type="short sequence motif" description="GXSXG" evidence="2">
    <location>
        <begin position="156"/>
        <end position="160"/>
    </location>
</feature>
<evidence type="ECO:0000313" key="9">
    <source>
        <dbReference type="Proteomes" id="UP000789595"/>
    </source>
</evidence>
<dbReference type="Gene3D" id="3.40.1090.10">
    <property type="entry name" value="Cytosolic phospholipase A2 catalytic domain"/>
    <property type="match status" value="1"/>
</dbReference>
<dbReference type="Proteomes" id="UP000789595">
    <property type="component" value="Unassembled WGS sequence"/>
</dbReference>
<keyword evidence="5" id="KW-1133">Transmembrane helix</keyword>
<evidence type="ECO:0000313" key="8">
    <source>
        <dbReference type="EMBL" id="CAH0372501.1"/>
    </source>
</evidence>
<feature type="transmembrane region" description="Helical" evidence="5">
    <location>
        <begin position="80"/>
        <end position="103"/>
    </location>
</feature>
<dbReference type="AlphaFoldDB" id="A0A7S3ZXV4"/>
<reference evidence="7" key="1">
    <citation type="submission" date="2021-01" db="EMBL/GenBank/DDBJ databases">
        <authorList>
            <person name="Corre E."/>
            <person name="Pelletier E."/>
            <person name="Niang G."/>
            <person name="Scheremetjew M."/>
            <person name="Finn R."/>
            <person name="Kale V."/>
            <person name="Holt S."/>
            <person name="Cochrane G."/>
            <person name="Meng A."/>
            <person name="Brown T."/>
            <person name="Cohen L."/>
        </authorList>
    </citation>
    <scope>NUCLEOTIDE SEQUENCE</scope>
    <source>
        <strain evidence="7">CCMP1756</strain>
    </source>
</reference>
<feature type="short sequence motif" description="GXGXXG" evidence="2">
    <location>
        <begin position="125"/>
        <end position="130"/>
    </location>
</feature>
<evidence type="ECO:0000313" key="7">
    <source>
        <dbReference type="EMBL" id="CAE0697137.1"/>
    </source>
</evidence>
<dbReference type="EMBL" id="HBIW01014605">
    <property type="protein sequence ID" value="CAE0697137.1"/>
    <property type="molecule type" value="Transcribed_RNA"/>
</dbReference>
<feature type="coiled-coil region" evidence="3">
    <location>
        <begin position="39"/>
        <end position="73"/>
    </location>
</feature>
<sequence>MSGRLSPAKMLGAWLHANGSDGELSLHDDAEPASVEEENASLKRRVAALEATLRRVRGERADLERVRRVMKRNSRLRRKLGLALVASYVLYYCCWNLSFLAGYNKLRGRPRDCAVTRYGGLILEGGGVKGVAYGGAAAALEAYGLLDRRHVTHFAGTSAGAMMGALLAARTPAEDIARYLLDFPFERLMDGGHALANAGRLQRRLGWFRGDEVERAMRELLDKAGVGGNATLGELEKARKTTLRLSVTDLTRGRHAWLDATNMNNVSVARAGARITFAVPLAGRAAACRSPLESARAAGCAPDPPADFRAGARRAGLVGRALRLPAGAAREAALRGRRPRAEPGVGRVRPLGRRAEEQPEAAVGPAAAARGPRAVDPGARPRVGRRFFPPGGRRRGGRRRARAAAAGVLSLLRRSRRGAGDPEAARPQPAGLRRAPGGAKGKLHGAFVPSHRPPRHRRGVCSTAWRRGALAARLSRRSRVVAEKRVCEIIIGCVRLTGRFARRLWAFGTKLLELVAFGADSPNALPPDGANLDVVKIDTLDVQAAEFDLGSRERAHLVASGYLSVARHLEACGHGRSPAPPPWLVGLLRNASLDLYELMAKDAALSLLKRGIRPQEAVKPTVYPEL</sequence>
<keyword evidence="9" id="KW-1185">Reference proteome</keyword>
<dbReference type="InterPro" id="IPR016035">
    <property type="entry name" value="Acyl_Trfase/lysoPLipase"/>
</dbReference>
<organism evidence="7">
    <name type="scientific">Pelagomonas calceolata</name>
    <dbReference type="NCBI Taxonomy" id="35677"/>
    <lineage>
        <taxon>Eukaryota</taxon>
        <taxon>Sar</taxon>
        <taxon>Stramenopiles</taxon>
        <taxon>Ochrophyta</taxon>
        <taxon>Pelagophyceae</taxon>
        <taxon>Pelagomonadales</taxon>
        <taxon>Pelagomonadaceae</taxon>
        <taxon>Pelagomonas</taxon>
    </lineage>
</organism>
<feature type="region of interest" description="Disordered" evidence="4">
    <location>
        <begin position="415"/>
        <end position="459"/>
    </location>
</feature>
<evidence type="ECO:0000256" key="2">
    <source>
        <dbReference type="PROSITE-ProRule" id="PRU01161"/>
    </source>
</evidence>
<comment type="caution">
    <text evidence="2">Lacks conserved residue(s) required for the propagation of feature annotation.</text>
</comment>
<evidence type="ECO:0000259" key="6">
    <source>
        <dbReference type="PROSITE" id="PS51635"/>
    </source>
</evidence>
<keyword evidence="3" id="KW-0175">Coiled coil</keyword>
<dbReference type="InterPro" id="IPR002641">
    <property type="entry name" value="PNPLA_dom"/>
</dbReference>
<keyword evidence="5" id="KW-0812">Transmembrane</keyword>
<dbReference type="Pfam" id="PF01734">
    <property type="entry name" value="Patatin"/>
    <property type="match status" value="1"/>
</dbReference>
<dbReference type="SUPFAM" id="SSF52151">
    <property type="entry name" value="FabD/lysophospholipase-like"/>
    <property type="match status" value="1"/>
</dbReference>
<evidence type="ECO:0000256" key="5">
    <source>
        <dbReference type="SAM" id="Phobius"/>
    </source>
</evidence>
<feature type="domain" description="PNPLA" evidence="6">
    <location>
        <begin position="121"/>
        <end position="330"/>
    </location>
</feature>
<dbReference type="PANTHER" id="PTHR46394">
    <property type="entry name" value="ANNEXIN"/>
    <property type="match status" value="1"/>
</dbReference>
<feature type="compositionally biased region" description="Basic residues" evidence="4">
    <location>
        <begin position="392"/>
        <end position="401"/>
    </location>
</feature>
<keyword evidence="1" id="KW-0443">Lipid metabolism</keyword>
<feature type="region of interest" description="Disordered" evidence="4">
    <location>
        <begin position="334"/>
        <end position="401"/>
    </location>
</feature>
<evidence type="ECO:0000256" key="1">
    <source>
        <dbReference type="ARBA" id="ARBA00023098"/>
    </source>
</evidence>
<evidence type="ECO:0000256" key="4">
    <source>
        <dbReference type="SAM" id="MobiDB-lite"/>
    </source>
</evidence>
<reference evidence="8" key="2">
    <citation type="submission" date="2021-11" db="EMBL/GenBank/DDBJ databases">
        <authorList>
            <consortium name="Genoscope - CEA"/>
            <person name="William W."/>
        </authorList>
    </citation>
    <scope>NUCLEOTIDE SEQUENCE</scope>
</reference>
<accession>A0A7S3ZXV4</accession>
<dbReference type="GO" id="GO:0006629">
    <property type="term" value="P:lipid metabolic process"/>
    <property type="evidence" value="ECO:0007669"/>
    <property type="project" value="UniProtKB-KW"/>
</dbReference>
<gene>
    <name evidence="7" type="ORF">PCAL00307_LOCUS12573</name>
    <name evidence="8" type="ORF">PECAL_3P25010</name>
</gene>